<feature type="compositionally biased region" description="Polar residues" evidence="6">
    <location>
        <begin position="962"/>
        <end position="976"/>
    </location>
</feature>
<dbReference type="SUPFAM" id="SSF48464">
    <property type="entry name" value="ENTH/VHS domain"/>
    <property type="match status" value="1"/>
</dbReference>
<feature type="compositionally biased region" description="Polar residues" evidence="6">
    <location>
        <begin position="640"/>
        <end position="649"/>
    </location>
</feature>
<dbReference type="Pfam" id="PF01417">
    <property type="entry name" value="ENTH"/>
    <property type="match status" value="1"/>
</dbReference>
<feature type="compositionally biased region" description="Polar residues" evidence="6">
    <location>
        <begin position="859"/>
        <end position="876"/>
    </location>
</feature>
<evidence type="ECO:0000256" key="4">
    <source>
        <dbReference type="ARBA" id="ARBA00023034"/>
    </source>
</evidence>
<feature type="compositionally biased region" description="Basic and acidic residues" evidence="6">
    <location>
        <begin position="173"/>
        <end position="236"/>
    </location>
</feature>
<feature type="compositionally biased region" description="Polar residues" evidence="6">
    <location>
        <begin position="564"/>
        <end position="580"/>
    </location>
</feature>
<name>A0A7N0UQS1_KALFE</name>
<feature type="compositionally biased region" description="Low complexity" evidence="6">
    <location>
        <begin position="292"/>
        <end position="315"/>
    </location>
</feature>
<feature type="compositionally biased region" description="Polar residues" evidence="6">
    <location>
        <begin position="886"/>
        <end position="920"/>
    </location>
</feature>
<dbReference type="InterPro" id="IPR013809">
    <property type="entry name" value="ENTH"/>
</dbReference>
<dbReference type="GO" id="GO:0005543">
    <property type="term" value="F:phospholipid binding"/>
    <property type="evidence" value="ECO:0007669"/>
    <property type="project" value="TreeGrafter"/>
</dbReference>
<protein>
    <recommendedName>
        <fullName evidence="7">ENTH domain-containing protein</fullName>
    </recommendedName>
</protein>
<dbReference type="PANTHER" id="PTHR12276">
    <property type="entry name" value="EPSIN/ENT-RELATED"/>
    <property type="match status" value="1"/>
</dbReference>
<dbReference type="PANTHER" id="PTHR12276:SF91">
    <property type="entry name" value="CLATHRIN INTERACTOR EPSIN 2-RELATED"/>
    <property type="match status" value="1"/>
</dbReference>
<comment type="similarity">
    <text evidence="3">Belongs to the epsin family.</text>
</comment>
<feature type="compositionally biased region" description="Basic and acidic residues" evidence="6">
    <location>
        <begin position="605"/>
        <end position="614"/>
    </location>
</feature>
<feature type="compositionally biased region" description="Basic and acidic residues" evidence="6">
    <location>
        <begin position="248"/>
        <end position="263"/>
    </location>
</feature>
<dbReference type="Gramene" id="Kaladp0081s0026.1.v1.1">
    <property type="protein sequence ID" value="Kaladp0081s0026.1.v1.1"/>
    <property type="gene ID" value="Kaladp0081s0026.v1.1"/>
</dbReference>
<evidence type="ECO:0000256" key="2">
    <source>
        <dbReference type="ARBA" id="ARBA00004555"/>
    </source>
</evidence>
<dbReference type="GO" id="GO:0030125">
    <property type="term" value="C:clathrin vesicle coat"/>
    <property type="evidence" value="ECO:0007669"/>
    <property type="project" value="TreeGrafter"/>
</dbReference>
<keyword evidence="4" id="KW-0333">Golgi apparatus</keyword>
<feature type="compositionally biased region" description="Basic and acidic residues" evidence="6">
    <location>
        <begin position="149"/>
        <end position="161"/>
    </location>
</feature>
<organism evidence="8 9">
    <name type="scientific">Kalanchoe fedtschenkoi</name>
    <name type="common">Lavender scallops</name>
    <name type="synonym">South American air plant</name>
    <dbReference type="NCBI Taxonomy" id="63787"/>
    <lineage>
        <taxon>Eukaryota</taxon>
        <taxon>Viridiplantae</taxon>
        <taxon>Streptophyta</taxon>
        <taxon>Embryophyta</taxon>
        <taxon>Tracheophyta</taxon>
        <taxon>Spermatophyta</taxon>
        <taxon>Magnoliopsida</taxon>
        <taxon>eudicotyledons</taxon>
        <taxon>Gunneridae</taxon>
        <taxon>Pentapetalae</taxon>
        <taxon>Saxifragales</taxon>
        <taxon>Crassulaceae</taxon>
        <taxon>Kalanchoe</taxon>
    </lineage>
</organism>
<dbReference type="EnsemblPlants" id="Kaladp0081s0026.1.v1.1">
    <property type="protein sequence ID" value="Kaladp0081s0026.1.v1.1"/>
    <property type="gene ID" value="Kaladp0081s0026.v1.1"/>
</dbReference>
<feature type="region of interest" description="Disordered" evidence="6">
    <location>
        <begin position="149"/>
        <end position="342"/>
    </location>
</feature>
<proteinExistence type="inferred from homology"/>
<sequence length="1261" mass="133575">MKKALGQTVRDLKREVNKKVLKVPGIERKVLDATSNEAWGPHGSHLADIAQASRNHTEFQMIMGVLWKRLSDTGKNWRHVFKALIVLEYLVANGSERVIDEIKEHAHQISTLSEFQYIDSRGKDQGSNVRRKSQSLVLLVGDKERVQEVRQKASGNRDKYGKQSAYLSSGGYGDRDENRNGYRGDASSRDGDRSDRESETRFSRDGSVDDEHHGRGRNSDDQSNVSRDRSANHADDDGYSSSRGSGVRADDYSKDGRNGRRYSEMNPGDPPSYEETVSDDRSSVHSERGGDPTAPTPTSLPATSSPTHSTTGPRTSEPPVKNSPVNYDEFDPRGSASAPSVTSNVTEMDLLGSFSESFSHDSAKMRTSSSTDSGVDVMMDYGSGATFSTTASNFSQPFEDPFGETPFRATPTDTNLAQTQNPPSIQPTVNQGLEVLSAQSVVPHADTLSNFDYGTPFGYVTYTPSADDQTFTANTQMVPQGFQDQETDILAGILPPTDFMASPATASQETPQALPGQSFQSDNVFGGYHQQSGDPQVTSHFADQTPNQINNDFFPQQGLAAPSQLPTDSQIATHPHSQPNGGDFFHQSGSSVPTSGIPHGQTEPNSHKYEDGGFHQHSLNNMHVTASVSSGPDHGEKNQHGTNGTTSQHLGFPLCSLPMAPQDKKEPDIQSFNEGFFQESASSVPGISHTAPPPSNPHHDGGGFMHGAPQMVPQVQNDQNSHRVHDGPFHQQLTSKAQGTPHIAPVFSYASTAQQNNGGFLPQPGSSHGNPRVNSQQFGSPLIAHQGQTEQSHQTLNSDYLHQPSASMSPGTSHVGPGSSYGPNTQQNTGGFPQQPAPSLVNLPINQQPSMHMPPQGLKEQNSQNYSSGFPHQQSPGAPHILPGSSLPSNGQQNNVGFYQQPGSALGNSPMNPQGQIESTAQNYNGGLFQQKQESHVVPGHSIGATGQYIGGTFLPSGFAQFSPNQNSNGRGSIVSQKGAPNLITSQPSDSSTAGTLALAPQPTKDKFETKSTVWADTLSRGIVNLNISGSKTNPLADIGIDFDAINRKEKRMEKPAATPVVSTVTMGKAMGSGSGIGRAGAGVMRPSASPMMGIGAGPVIGPGSSMAGYGGMNGSQMGGFGSMMNQQQPMGGLGGMSQQQSMGGFGGMSQQQHMGGLGGMNRQQMGSYGGINQQQVGGFGGMNQPSMGMGMGLGPGTGIRPGTGMGHGPGAGMNMGMNLSMGQGSTMQQPSGLPSSYSGGYNPRMGGGYSSQQPYGGGYQ</sequence>
<dbReference type="CDD" id="cd03571">
    <property type="entry name" value="ENTH"/>
    <property type="match status" value="1"/>
</dbReference>
<dbReference type="GO" id="GO:0005886">
    <property type="term" value="C:plasma membrane"/>
    <property type="evidence" value="ECO:0007669"/>
    <property type="project" value="TreeGrafter"/>
</dbReference>
<evidence type="ECO:0000313" key="8">
    <source>
        <dbReference type="EnsemblPlants" id="Kaladp0081s0026.1.v1.1"/>
    </source>
</evidence>
<dbReference type="GO" id="GO:0005768">
    <property type="term" value="C:endosome"/>
    <property type="evidence" value="ECO:0007669"/>
    <property type="project" value="TreeGrafter"/>
</dbReference>
<dbReference type="PROSITE" id="PS50942">
    <property type="entry name" value="ENTH"/>
    <property type="match status" value="1"/>
</dbReference>
<feature type="compositionally biased region" description="Polar residues" evidence="6">
    <location>
        <begin position="800"/>
        <end position="812"/>
    </location>
</feature>
<feature type="region of interest" description="Disordered" evidence="6">
    <location>
        <begin position="681"/>
        <end position="711"/>
    </location>
</feature>
<dbReference type="FunFam" id="1.25.40.90:FF:000006">
    <property type="entry name" value="Clathrin interactor 1"/>
    <property type="match status" value="1"/>
</dbReference>
<dbReference type="InterPro" id="IPR008942">
    <property type="entry name" value="ENTH_VHS"/>
</dbReference>
<reference evidence="8" key="1">
    <citation type="submission" date="2021-01" db="UniProtKB">
        <authorList>
            <consortium name="EnsemblPlants"/>
        </authorList>
    </citation>
    <scope>IDENTIFICATION</scope>
</reference>
<evidence type="ECO:0000256" key="5">
    <source>
        <dbReference type="ARBA" id="ARBA00023329"/>
    </source>
</evidence>
<keyword evidence="9" id="KW-1185">Reference proteome</keyword>
<evidence type="ECO:0000259" key="7">
    <source>
        <dbReference type="PROSITE" id="PS50942"/>
    </source>
</evidence>
<feature type="domain" description="ENTH" evidence="7">
    <location>
        <begin position="18"/>
        <end position="150"/>
    </location>
</feature>
<feature type="region of interest" description="Disordered" evidence="6">
    <location>
        <begin position="754"/>
        <end position="778"/>
    </location>
</feature>
<feature type="region of interest" description="Disordered" evidence="6">
    <location>
        <begin position="962"/>
        <end position="999"/>
    </location>
</feature>
<feature type="compositionally biased region" description="Polar residues" evidence="6">
    <location>
        <begin position="821"/>
        <end position="832"/>
    </location>
</feature>
<dbReference type="OMA" id="EPKSTIW"/>
<feature type="compositionally biased region" description="Polar residues" evidence="6">
    <location>
        <begin position="617"/>
        <end position="630"/>
    </location>
</feature>
<dbReference type="Gene3D" id="1.25.40.90">
    <property type="match status" value="1"/>
</dbReference>
<feature type="compositionally biased region" description="Polar residues" evidence="6">
    <location>
        <begin position="1221"/>
        <end position="1230"/>
    </location>
</feature>
<feature type="compositionally biased region" description="Basic and acidic residues" evidence="6">
    <location>
        <begin position="278"/>
        <end position="290"/>
    </location>
</feature>
<evidence type="ECO:0000256" key="3">
    <source>
        <dbReference type="ARBA" id="ARBA00010130"/>
    </source>
</evidence>
<keyword evidence="5" id="KW-0968">Cytoplasmic vesicle</keyword>
<feature type="compositionally biased region" description="Gly residues" evidence="6">
    <location>
        <begin position="1246"/>
        <end position="1261"/>
    </location>
</feature>
<dbReference type="GO" id="GO:0005794">
    <property type="term" value="C:Golgi apparatus"/>
    <property type="evidence" value="ECO:0007669"/>
    <property type="project" value="UniProtKB-SubCell"/>
</dbReference>
<dbReference type="GO" id="GO:0030276">
    <property type="term" value="F:clathrin binding"/>
    <property type="evidence" value="ECO:0007669"/>
    <property type="project" value="TreeGrafter"/>
</dbReference>
<feature type="compositionally biased region" description="Polar residues" evidence="6">
    <location>
        <begin position="504"/>
        <end position="554"/>
    </location>
</feature>
<evidence type="ECO:0000313" key="9">
    <source>
        <dbReference type="Proteomes" id="UP000594263"/>
    </source>
</evidence>
<evidence type="ECO:0000256" key="1">
    <source>
        <dbReference type="ARBA" id="ARBA00004132"/>
    </source>
</evidence>
<dbReference type="Proteomes" id="UP000594263">
    <property type="component" value="Unplaced"/>
</dbReference>
<dbReference type="GO" id="GO:0006897">
    <property type="term" value="P:endocytosis"/>
    <property type="evidence" value="ECO:0007669"/>
    <property type="project" value="TreeGrafter"/>
</dbReference>
<feature type="compositionally biased region" description="Low complexity" evidence="6">
    <location>
        <begin position="1231"/>
        <end position="1242"/>
    </location>
</feature>
<dbReference type="AlphaFoldDB" id="A0A7N0UQS1"/>
<feature type="region of interest" description="Disordered" evidence="6">
    <location>
        <begin position="1220"/>
        <end position="1261"/>
    </location>
</feature>
<comment type="subcellular location">
    <subcellularLocation>
        <location evidence="1">Cytoplasmic vesicle</location>
        <location evidence="1">Clathrin-coated vesicle</location>
    </subcellularLocation>
    <subcellularLocation>
        <location evidence="2">Golgi apparatus</location>
    </subcellularLocation>
</comment>
<feature type="region of interest" description="Disordered" evidence="6">
    <location>
        <begin position="496"/>
        <end position="668"/>
    </location>
</feature>
<feature type="region of interest" description="Disordered" evidence="6">
    <location>
        <begin position="800"/>
        <end position="920"/>
    </location>
</feature>
<accession>A0A7N0UQS1</accession>
<feature type="compositionally biased region" description="Polar residues" evidence="6">
    <location>
        <begin position="983"/>
        <end position="995"/>
    </location>
</feature>
<dbReference type="SMART" id="SM00273">
    <property type="entry name" value="ENTH"/>
    <property type="match status" value="1"/>
</dbReference>
<evidence type="ECO:0000256" key="6">
    <source>
        <dbReference type="SAM" id="MobiDB-lite"/>
    </source>
</evidence>